<gene>
    <name evidence="1" type="primary">AlNc14C6G887</name>
    <name evidence="1" type="ORF">ALNC14_009880</name>
</gene>
<accession>F0W1B8</accession>
<dbReference type="AlphaFoldDB" id="F0W1B8"/>
<evidence type="ECO:0000313" key="1">
    <source>
        <dbReference type="EMBL" id="CCA14845.1"/>
    </source>
</evidence>
<protein>
    <submittedName>
        <fullName evidence="1">AlNc14C6G887 protein</fullName>
    </submittedName>
</protein>
<reference evidence="1" key="2">
    <citation type="submission" date="2011-02" db="EMBL/GenBank/DDBJ databases">
        <authorList>
            <person name="MacLean D."/>
        </authorList>
    </citation>
    <scope>NUCLEOTIDE SEQUENCE</scope>
</reference>
<name>F0W1B8_9STRA</name>
<organism evidence="1">
    <name type="scientific">Albugo laibachii Nc14</name>
    <dbReference type="NCBI Taxonomy" id="890382"/>
    <lineage>
        <taxon>Eukaryota</taxon>
        <taxon>Sar</taxon>
        <taxon>Stramenopiles</taxon>
        <taxon>Oomycota</taxon>
        <taxon>Peronosporomycetes</taxon>
        <taxon>Albuginales</taxon>
        <taxon>Albuginaceae</taxon>
        <taxon>Albugo</taxon>
    </lineage>
</organism>
<reference evidence="1" key="1">
    <citation type="journal article" date="2011" name="PLoS Biol.">
        <title>Gene gain and loss during evolution of obligate parasitism in the white rust pathogen of Arabidopsis thaliana.</title>
        <authorList>
            <person name="Kemen E."/>
            <person name="Gardiner A."/>
            <person name="Schultz-Larsen T."/>
            <person name="Kemen A.C."/>
            <person name="Balmuth A.L."/>
            <person name="Robert-Seilaniantz A."/>
            <person name="Bailey K."/>
            <person name="Holub E."/>
            <person name="Studholme D.J."/>
            <person name="Maclean D."/>
            <person name="Jones J.D."/>
        </authorList>
    </citation>
    <scope>NUCLEOTIDE SEQUENCE</scope>
</reference>
<proteinExistence type="predicted"/>
<sequence>MVMLVTDNHPVLSDIALEIAKIQEMIYENNWSNSIGSARDVFNEKLSEKNERTADESILVID</sequence>
<dbReference type="HOGENOM" id="CLU_2946430_0_0_1"/>
<dbReference type="EMBL" id="FR824051">
    <property type="protein sequence ID" value="CCA14845.1"/>
    <property type="molecule type" value="Genomic_DNA"/>
</dbReference>